<evidence type="ECO:0000313" key="1">
    <source>
        <dbReference type="EMBL" id="ALA07368.1"/>
    </source>
</evidence>
<organism evidence="1 2">
    <name type="scientific">Brevibacillus phage Osiris</name>
    <dbReference type="NCBI Taxonomy" id="1691955"/>
    <lineage>
        <taxon>Viruses</taxon>
        <taxon>Duplodnaviria</taxon>
        <taxon>Heunggongvirae</taxon>
        <taxon>Uroviricota</taxon>
        <taxon>Caudoviricetes</taxon>
        <taxon>Jimmervirus</taxon>
        <taxon>Jimmervirus osiris</taxon>
    </lineage>
</organism>
<dbReference type="Proteomes" id="UP000202966">
    <property type="component" value="Segment"/>
</dbReference>
<dbReference type="InterPro" id="IPR022555">
    <property type="entry name" value="DUF2577"/>
</dbReference>
<gene>
    <name evidence="1" type="ORF">OSIRIS_29</name>
</gene>
<name>A0A0K2CNS8_9CAUD</name>
<evidence type="ECO:0008006" key="3">
    <source>
        <dbReference type="Google" id="ProtNLM"/>
    </source>
</evidence>
<dbReference type="RefSeq" id="YP_009215043.1">
    <property type="nucleotide sequence ID" value="NC_028969.1"/>
</dbReference>
<evidence type="ECO:0000313" key="2">
    <source>
        <dbReference type="Proteomes" id="UP000202966"/>
    </source>
</evidence>
<dbReference type="Pfam" id="PF10844">
    <property type="entry name" value="DUF2577"/>
    <property type="match status" value="1"/>
</dbReference>
<sequence length="119" mass="13249">MLEAIKQVVLGVNEASNQVAIFYGTVTSDKPLEINVDQRFTLTEEFLVIPERLTLYEVDLSHTHAYTDVTPIGTENKNTGVALPEKLIIRRAFKVGDMVLLMRVQGGNSYVVLDRVVAT</sequence>
<keyword evidence="2" id="KW-1185">Reference proteome</keyword>
<proteinExistence type="predicted"/>
<dbReference type="EMBL" id="KT151956">
    <property type="protein sequence ID" value="ALA07368.1"/>
    <property type="molecule type" value="Genomic_DNA"/>
</dbReference>
<accession>A0A0K2CNS8</accession>
<reference evidence="1 2" key="1">
    <citation type="journal article" date="2015" name="Genome Announc.">
        <title>Genome Sequences of Five Additional Brevibacillus laterosporus Bacteriophages.</title>
        <authorList>
            <person name="Merrill B.D."/>
            <person name="Berg J.A."/>
            <person name="Graves K.A."/>
            <person name="Ward A.T."/>
            <person name="Hilton J.A."/>
            <person name="Wake B.N."/>
            <person name="Grose J.H."/>
            <person name="Breakwell D.P."/>
            <person name="Burnett S.H."/>
        </authorList>
    </citation>
    <scope>NUCLEOTIDE SEQUENCE [LARGE SCALE GENOMIC DNA]</scope>
</reference>
<dbReference type="GeneID" id="26641368"/>
<dbReference type="OrthoDB" id="15081at10239"/>
<protein>
    <recommendedName>
        <fullName evidence="3">DUF2577 domain-containing protein</fullName>
    </recommendedName>
</protein>
<dbReference type="KEGG" id="vg:26641368"/>